<feature type="domain" description="HTH cro/C1-type" evidence="1">
    <location>
        <begin position="62"/>
        <end position="115"/>
    </location>
</feature>
<gene>
    <name evidence="2" type="ORF">MNBD_BACTEROID06-777</name>
</gene>
<dbReference type="InterPro" id="IPR010982">
    <property type="entry name" value="Lambda_DNA-bd_dom_sf"/>
</dbReference>
<name>A0A3B0UWZ0_9ZZZZ</name>
<dbReference type="GO" id="GO:0006355">
    <property type="term" value="P:regulation of DNA-templated transcription"/>
    <property type="evidence" value="ECO:0007669"/>
    <property type="project" value="InterPro"/>
</dbReference>
<protein>
    <submittedName>
        <fullName evidence="2">Helix-turn-helix motif</fullName>
    </submittedName>
</protein>
<dbReference type="SUPFAM" id="SSF47413">
    <property type="entry name" value="lambda repressor-like DNA-binding domains"/>
    <property type="match status" value="1"/>
</dbReference>
<dbReference type="Gene3D" id="1.10.260.40">
    <property type="entry name" value="lambda repressor-like DNA-binding domains"/>
    <property type="match status" value="1"/>
</dbReference>
<evidence type="ECO:0000313" key="2">
    <source>
        <dbReference type="EMBL" id="VAW29129.1"/>
    </source>
</evidence>
<evidence type="ECO:0000259" key="1">
    <source>
        <dbReference type="PROSITE" id="PS50943"/>
    </source>
</evidence>
<dbReference type="AlphaFoldDB" id="A0A3B0UWZ0"/>
<dbReference type="PROSITE" id="PS50943">
    <property type="entry name" value="HTH_CROC1"/>
    <property type="match status" value="1"/>
</dbReference>
<dbReference type="EMBL" id="UOES01000521">
    <property type="protein sequence ID" value="VAW29129.1"/>
    <property type="molecule type" value="Genomic_DNA"/>
</dbReference>
<dbReference type="InterPro" id="IPR039060">
    <property type="entry name" value="Antitox_HigA"/>
</dbReference>
<organism evidence="2">
    <name type="scientific">hydrothermal vent metagenome</name>
    <dbReference type="NCBI Taxonomy" id="652676"/>
    <lineage>
        <taxon>unclassified sequences</taxon>
        <taxon>metagenomes</taxon>
        <taxon>ecological metagenomes</taxon>
    </lineage>
</organism>
<sequence length="123" mass="14297">MHWTIIKTEKEYEEALNRLEKIFDSKPNDSTFKEAELLTLLIENYETETEPVFAEPDPIEAIKFRMEQNNLKNKDLAEIIGGKSKASEILNKKRRLTLTMIRKLNKTLGISAELLINDYKLAN</sequence>
<dbReference type="Pfam" id="PF01381">
    <property type="entry name" value="HTH_3"/>
    <property type="match status" value="1"/>
</dbReference>
<proteinExistence type="predicted"/>
<reference evidence="2" key="1">
    <citation type="submission" date="2018-06" db="EMBL/GenBank/DDBJ databases">
        <authorList>
            <person name="Zhirakovskaya E."/>
        </authorList>
    </citation>
    <scope>NUCLEOTIDE SEQUENCE</scope>
</reference>
<dbReference type="PANTHER" id="PTHR40455">
    <property type="entry name" value="ANTITOXIN HIGA"/>
    <property type="match status" value="1"/>
</dbReference>
<dbReference type="InterPro" id="IPR001387">
    <property type="entry name" value="Cro/C1-type_HTH"/>
</dbReference>
<dbReference type="PANTHER" id="PTHR40455:SF1">
    <property type="entry name" value="ANTITOXIN HIGA"/>
    <property type="match status" value="1"/>
</dbReference>
<dbReference type="GO" id="GO:0001046">
    <property type="term" value="F:core promoter sequence-specific DNA binding"/>
    <property type="evidence" value="ECO:0007669"/>
    <property type="project" value="TreeGrafter"/>
</dbReference>
<accession>A0A3B0UWZ0</accession>